<keyword evidence="3" id="KW-1185">Reference proteome</keyword>
<dbReference type="Proteomes" id="UP000681343">
    <property type="component" value="Plasmid pMM35_02"/>
</dbReference>
<dbReference type="GO" id="GO:0006352">
    <property type="term" value="P:DNA-templated transcription initiation"/>
    <property type="evidence" value="ECO:0007669"/>
    <property type="project" value="InterPro"/>
</dbReference>
<gene>
    <name evidence="2" type="ORF">MM35RIKEN_24120</name>
</gene>
<dbReference type="GO" id="GO:0003700">
    <property type="term" value="F:DNA-binding transcription factor activity"/>
    <property type="evidence" value="ECO:0007669"/>
    <property type="project" value="InterPro"/>
</dbReference>
<dbReference type="InterPro" id="IPR013325">
    <property type="entry name" value="RNA_pol_sigma_r2"/>
</dbReference>
<dbReference type="AlphaFoldDB" id="A0A810PX24"/>
<dbReference type="RefSeq" id="WP_228738174.1">
    <property type="nucleotide sequence ID" value="NZ_AP023417.1"/>
</dbReference>
<geneLocation type="plasmid" evidence="2 3">
    <name>pMM35_02</name>
</geneLocation>
<dbReference type="InterPro" id="IPR024760">
    <property type="entry name" value="HTH_dom_conjug_TS-like"/>
</dbReference>
<keyword evidence="2" id="KW-0614">Plasmid</keyword>
<accession>A0A810PX24</accession>
<organism evidence="2 3">
    <name type="scientific">Vescimonas fastidiosa</name>
    <dbReference type="NCBI Taxonomy" id="2714353"/>
    <lineage>
        <taxon>Bacteria</taxon>
        <taxon>Bacillati</taxon>
        <taxon>Bacillota</taxon>
        <taxon>Clostridia</taxon>
        <taxon>Eubacteriales</taxon>
        <taxon>Oscillospiraceae</taxon>
        <taxon>Vescimonas</taxon>
    </lineage>
</organism>
<reference evidence="2" key="1">
    <citation type="submission" date="2020-09" db="EMBL/GenBank/DDBJ databases">
        <title>New species isolated from human feces.</title>
        <authorList>
            <person name="Kitahara M."/>
            <person name="Shigeno Y."/>
            <person name="Shime M."/>
            <person name="Matsumoto Y."/>
            <person name="Nakamura S."/>
            <person name="Motooka D."/>
            <person name="Fukuoka S."/>
            <person name="Nishikawa H."/>
            <person name="Benno Y."/>
        </authorList>
    </citation>
    <scope>NUCLEOTIDE SEQUENCE</scope>
    <source>
        <strain evidence="2">MM35</strain>
        <plasmid evidence="2">pMM35_02</plasmid>
    </source>
</reference>
<evidence type="ECO:0000313" key="2">
    <source>
        <dbReference type="EMBL" id="BCK80220.1"/>
    </source>
</evidence>
<dbReference type="EMBL" id="AP023417">
    <property type="protein sequence ID" value="BCK80220.1"/>
    <property type="molecule type" value="Genomic_DNA"/>
</dbReference>
<proteinExistence type="predicted"/>
<protein>
    <recommendedName>
        <fullName evidence="1">Helix-turn-helix conjugative transposon-like domain-containing protein</fullName>
    </recommendedName>
</protein>
<feature type="domain" description="Helix-turn-helix conjugative transposon-like" evidence="1">
    <location>
        <begin position="6"/>
        <end position="60"/>
    </location>
</feature>
<dbReference type="Pfam" id="PF12645">
    <property type="entry name" value="HTH_16"/>
    <property type="match status" value="1"/>
</dbReference>
<dbReference type="KEGG" id="vfa:MM35RIKEN_24120"/>
<name>A0A810PX24_9FIRM</name>
<sequence length="62" mass="7273">MNDFMELFMSAKNGDSSAMEELLHMYYPLLYKESVVNGIFDEDLLQELCLLFLKCVAKFNIR</sequence>
<evidence type="ECO:0000259" key="1">
    <source>
        <dbReference type="Pfam" id="PF12645"/>
    </source>
</evidence>
<dbReference type="SUPFAM" id="SSF88946">
    <property type="entry name" value="Sigma2 domain of RNA polymerase sigma factors"/>
    <property type="match status" value="1"/>
</dbReference>
<evidence type="ECO:0000313" key="3">
    <source>
        <dbReference type="Proteomes" id="UP000681343"/>
    </source>
</evidence>